<name>A0ABQ0GPV9_9PEZI</name>
<dbReference type="GeneID" id="98180723"/>
<sequence length="175" mass="18035">MRLNLTFLGFLATATAYLDVGHLIARQTSTPDAFGGDTGECFGAIMDVAGSAPYPPAEIIDVMTGFYMTATGAYDAQCGWQTALPADLVDDWYSYQGEVISWYSASSAELHSALSKCPPGYESSVGPCSSSISGLPPPQNVPATAASKNVAPKETGHVVFTGAAVAGFLGVVAAL</sequence>
<gene>
    <name evidence="3" type="ORF">MFIFM68171_09981</name>
</gene>
<keyword evidence="1" id="KW-0732">Signal</keyword>
<feature type="signal peptide" evidence="1">
    <location>
        <begin position="1"/>
        <end position="16"/>
    </location>
</feature>
<evidence type="ECO:0000259" key="2">
    <source>
        <dbReference type="Pfam" id="PF24870"/>
    </source>
</evidence>
<dbReference type="RefSeq" id="XP_070921501.1">
    <property type="nucleotide sequence ID" value="XM_071065400.1"/>
</dbReference>
<evidence type="ECO:0000313" key="3">
    <source>
        <dbReference type="EMBL" id="GAB1319771.1"/>
    </source>
</evidence>
<dbReference type="Proteomes" id="UP001628179">
    <property type="component" value="Unassembled WGS sequence"/>
</dbReference>
<comment type="caution">
    <text evidence="3">The sequence shown here is derived from an EMBL/GenBank/DDBJ whole genome shotgun (WGS) entry which is preliminary data.</text>
</comment>
<evidence type="ECO:0000313" key="4">
    <source>
        <dbReference type="Proteomes" id="UP001628179"/>
    </source>
</evidence>
<reference evidence="3 4" key="1">
    <citation type="submission" date="2024-09" db="EMBL/GenBank/DDBJ databases">
        <title>Itraconazole resistance in Madurella fahalii resulting from another homologue of gene encoding cytochrome P450 14-alpha sterol demethylase (CYP51).</title>
        <authorList>
            <person name="Yoshioka I."/>
            <person name="Fahal A.H."/>
            <person name="Kaneko S."/>
            <person name="Yaguchi T."/>
        </authorList>
    </citation>
    <scope>NUCLEOTIDE SEQUENCE [LARGE SCALE GENOMIC DNA]</scope>
    <source>
        <strain evidence="3 4">IFM 68171</strain>
    </source>
</reference>
<proteinExistence type="predicted"/>
<accession>A0ABQ0GPV9</accession>
<evidence type="ECO:0000256" key="1">
    <source>
        <dbReference type="SAM" id="SignalP"/>
    </source>
</evidence>
<dbReference type="Pfam" id="PF24870">
    <property type="entry name" value="DUF7735"/>
    <property type="match status" value="1"/>
</dbReference>
<feature type="domain" description="DUF7735" evidence="2">
    <location>
        <begin position="73"/>
        <end position="123"/>
    </location>
</feature>
<keyword evidence="4" id="KW-1185">Reference proteome</keyword>
<organism evidence="3 4">
    <name type="scientific">Madurella fahalii</name>
    <dbReference type="NCBI Taxonomy" id="1157608"/>
    <lineage>
        <taxon>Eukaryota</taxon>
        <taxon>Fungi</taxon>
        <taxon>Dikarya</taxon>
        <taxon>Ascomycota</taxon>
        <taxon>Pezizomycotina</taxon>
        <taxon>Sordariomycetes</taxon>
        <taxon>Sordariomycetidae</taxon>
        <taxon>Sordariales</taxon>
        <taxon>Sordariales incertae sedis</taxon>
        <taxon>Madurella</taxon>
    </lineage>
</organism>
<dbReference type="InterPro" id="IPR056637">
    <property type="entry name" value="DUF7735"/>
</dbReference>
<feature type="chain" id="PRO_5046848761" description="DUF7735 domain-containing protein" evidence="1">
    <location>
        <begin position="17"/>
        <end position="175"/>
    </location>
</feature>
<protein>
    <recommendedName>
        <fullName evidence="2">DUF7735 domain-containing protein</fullName>
    </recommendedName>
</protein>
<dbReference type="EMBL" id="BAAFSV010000005">
    <property type="protein sequence ID" value="GAB1319771.1"/>
    <property type="molecule type" value="Genomic_DNA"/>
</dbReference>